<keyword evidence="5" id="KW-0998">Cell outer membrane</keyword>
<dbReference type="Proteomes" id="UP000255283">
    <property type="component" value="Unassembled WGS sequence"/>
</dbReference>
<evidence type="ECO:0000313" key="8">
    <source>
        <dbReference type="EMBL" id="SUB80570.1"/>
    </source>
</evidence>
<protein>
    <submittedName>
        <fullName evidence="8">SusD family</fullName>
    </submittedName>
</protein>
<reference evidence="8 9" key="1">
    <citation type="submission" date="2018-06" db="EMBL/GenBank/DDBJ databases">
        <authorList>
            <consortium name="Pathogen Informatics"/>
            <person name="Doyle S."/>
        </authorList>
    </citation>
    <scope>NUCLEOTIDE SEQUENCE [LARGE SCALE GENOMIC DNA]</scope>
    <source>
        <strain evidence="8 9">NCTC13063</strain>
    </source>
</reference>
<dbReference type="SUPFAM" id="SSF48452">
    <property type="entry name" value="TPR-like"/>
    <property type="match status" value="1"/>
</dbReference>
<comment type="subcellular location">
    <subcellularLocation>
        <location evidence="1">Cell outer membrane</location>
    </subcellularLocation>
</comment>
<comment type="caution">
    <text evidence="8">The sequence shown here is derived from an EMBL/GenBank/DDBJ whole genome shotgun (WGS) entry which is preliminary data.</text>
</comment>
<keyword evidence="3" id="KW-0732">Signal</keyword>
<evidence type="ECO:0000256" key="3">
    <source>
        <dbReference type="ARBA" id="ARBA00022729"/>
    </source>
</evidence>
<dbReference type="Pfam" id="PF07980">
    <property type="entry name" value="SusD_RagB"/>
    <property type="match status" value="1"/>
</dbReference>
<organism evidence="8 9">
    <name type="scientific">Segatella buccae</name>
    <dbReference type="NCBI Taxonomy" id="28126"/>
    <lineage>
        <taxon>Bacteria</taxon>
        <taxon>Pseudomonadati</taxon>
        <taxon>Bacteroidota</taxon>
        <taxon>Bacteroidia</taxon>
        <taxon>Bacteroidales</taxon>
        <taxon>Prevotellaceae</taxon>
        <taxon>Segatella</taxon>
    </lineage>
</organism>
<evidence type="ECO:0000256" key="1">
    <source>
        <dbReference type="ARBA" id="ARBA00004442"/>
    </source>
</evidence>
<keyword evidence="4" id="KW-0472">Membrane</keyword>
<evidence type="ECO:0000256" key="2">
    <source>
        <dbReference type="ARBA" id="ARBA00006275"/>
    </source>
</evidence>
<dbReference type="EMBL" id="UGTJ01000001">
    <property type="protein sequence ID" value="SUB80570.1"/>
    <property type="molecule type" value="Genomic_DNA"/>
</dbReference>
<accession>A0AAQ1UJL3</accession>
<comment type="similarity">
    <text evidence="2">Belongs to the SusD family.</text>
</comment>
<dbReference type="InterPro" id="IPR011990">
    <property type="entry name" value="TPR-like_helical_dom_sf"/>
</dbReference>
<dbReference type="AlphaFoldDB" id="A0AAQ1UJL3"/>
<gene>
    <name evidence="8" type="ORF">NCTC13063_01856</name>
</gene>
<dbReference type="InterPro" id="IPR033985">
    <property type="entry name" value="SusD-like_N"/>
</dbReference>
<evidence type="ECO:0000259" key="6">
    <source>
        <dbReference type="Pfam" id="PF07980"/>
    </source>
</evidence>
<evidence type="ECO:0000256" key="4">
    <source>
        <dbReference type="ARBA" id="ARBA00023136"/>
    </source>
</evidence>
<proteinExistence type="inferred from homology"/>
<dbReference type="Pfam" id="PF14322">
    <property type="entry name" value="SusD-like_3"/>
    <property type="match status" value="1"/>
</dbReference>
<evidence type="ECO:0000313" key="9">
    <source>
        <dbReference type="Proteomes" id="UP000255283"/>
    </source>
</evidence>
<dbReference type="InterPro" id="IPR012944">
    <property type="entry name" value="SusD_RagB_dom"/>
</dbReference>
<name>A0AAQ1UJL3_9BACT</name>
<dbReference type="RefSeq" id="WP_115153945.1">
    <property type="nucleotide sequence ID" value="NZ_DBFWLE010000029.1"/>
</dbReference>
<dbReference type="Gene3D" id="1.25.40.390">
    <property type="match status" value="1"/>
</dbReference>
<sequence length="669" mass="75968">MKLKNILWIGAALTALTACNDYLDVDAPSKYDNGYVFGGVNEINTALNGVYAQLLSGDTYGSAYLSTFCLNSDVDFATNSNEQPGTNNFRRFDGTSEAGDLKKTWNAAYQGIEYANNFIWQLEHSPLYTLSNKDFETLQQQMGEAKVMRAMFYHDLMWLWGDVPFSLLPTSQMADKVMPVACRDTINDRLIADLRAIAPKMKFANRLDNGIERISKEMCWAMIARLALTEGGYSLRPDKEHNSYGIMLRPDNYRDYYALVHLYCDSIISSGTHRLTKSYRNVFIDECNYQVDNSDDPIFEIPFAQNSTGSIGYLQGPRCDFNEGTTTGQNVWGKASGAARVSTFYRYSFDPTDERLKYVDNTWYYLYDGTPQVNFSYTMYNNKWSKFWSKGAPLGPTSEGNTGINYPYMRYADVLLMDAEALNELNGGPTDQAKEDLAQVRRRAFQSADQAEKVMAYVNAVSGSKERFLKAVLDERKWEFAGENMRWKDLVRNNLYGVALYYEFLRFMAVAENAGGSSEYEDVLAEHDGRDYIATWPYSVYYRKAANPKNTDTYPNTTLDILELSDSFKDVRPAADPANPWSQADVYGWWDESQGVKNECRYSLYGYIRTDLLGNPVVVNADGQPVSMPAPSANMQPSQLPVVRYILPYPREAIQRSAGAYKNYYGYLN</sequence>
<dbReference type="PROSITE" id="PS51257">
    <property type="entry name" value="PROKAR_LIPOPROTEIN"/>
    <property type="match status" value="1"/>
</dbReference>
<evidence type="ECO:0000259" key="7">
    <source>
        <dbReference type="Pfam" id="PF14322"/>
    </source>
</evidence>
<feature type="domain" description="SusD-like N-terminal" evidence="7">
    <location>
        <begin position="21"/>
        <end position="187"/>
    </location>
</feature>
<dbReference type="GO" id="GO:0009279">
    <property type="term" value="C:cell outer membrane"/>
    <property type="evidence" value="ECO:0007669"/>
    <property type="project" value="UniProtKB-SubCell"/>
</dbReference>
<feature type="domain" description="RagB/SusD" evidence="6">
    <location>
        <begin position="353"/>
        <end position="665"/>
    </location>
</feature>
<evidence type="ECO:0000256" key="5">
    <source>
        <dbReference type="ARBA" id="ARBA00023237"/>
    </source>
</evidence>